<evidence type="ECO:0000256" key="1">
    <source>
        <dbReference type="ARBA" id="ARBA00001974"/>
    </source>
</evidence>
<dbReference type="InterPro" id="IPR036249">
    <property type="entry name" value="Thioredoxin-like_sf"/>
</dbReference>
<organism evidence="6 7">
    <name type="scientific">Antribacter soli</name>
    <dbReference type="NCBI Taxonomy" id="2910976"/>
    <lineage>
        <taxon>Bacteria</taxon>
        <taxon>Bacillati</taxon>
        <taxon>Actinomycetota</taxon>
        <taxon>Actinomycetes</taxon>
        <taxon>Micrococcales</taxon>
        <taxon>Promicromonosporaceae</taxon>
        <taxon>Antribacter</taxon>
    </lineage>
</organism>
<dbReference type="InterPro" id="IPR002938">
    <property type="entry name" value="FAD-bd"/>
</dbReference>
<accession>A0AA41QH10</accession>
<dbReference type="GO" id="GO:0071949">
    <property type="term" value="F:FAD binding"/>
    <property type="evidence" value="ECO:0007669"/>
    <property type="project" value="InterPro"/>
</dbReference>
<evidence type="ECO:0000256" key="3">
    <source>
        <dbReference type="ARBA" id="ARBA00022630"/>
    </source>
</evidence>
<reference evidence="6" key="1">
    <citation type="submission" date="2022-01" db="EMBL/GenBank/DDBJ databases">
        <title>Antribacter sp. nov., isolated from Guizhou of China.</title>
        <authorList>
            <person name="Chengliang C."/>
            <person name="Ya Z."/>
        </authorList>
    </citation>
    <scope>NUCLEOTIDE SEQUENCE</scope>
    <source>
        <strain evidence="6">KLBMP 9083</strain>
    </source>
</reference>
<comment type="caution">
    <text evidence="6">The sequence shown here is derived from an EMBL/GenBank/DDBJ whole genome shotgun (WGS) entry which is preliminary data.</text>
</comment>
<comment type="similarity">
    <text evidence="2">Belongs to the PheA/TfdB FAD monooxygenase family.</text>
</comment>
<keyword evidence="6" id="KW-0503">Monooxygenase</keyword>
<proteinExistence type="inferred from homology"/>
<sequence>MARTGSSADTDVLVVGAGPTGLGLALELAAHGTPFRIVDAAPDAVHESRALAIQARTLEVLDRHGVAPRLVAAGDPATTVVMHAGPRTTRVALFDEGFTETAYPFVLFVSQATTERILIETLAGRGVTVERGTSLVGLVQDATGVTCELTAPDGGTVPVRARYVVGCDGAHSVVRKASGISFAGTAFSQTFVLADLEADGLEARRIHAFLDRRGLLFFFPLGAPATWRLLVMRPPEVTGPTTTATLQRIATAYTGGRVGVHDPVWLTDFSIHNRRADRFRSGRVLLAGDAAHIHSPAGAQGMNTGIQDAVNLGWKLALVCADRADDGLLDSYEAERLPVARTVLRMTGRVFRIATSTNRALMWARPRVGAVVAPIALRIPAVRRAGFRVISELAVRYRRGPLAVGGLSRPWSGPRAGDRFPDAAISADGQATTLHRRLNPTGFQLVLCGPRESWADAGVDGLLSPWPGLVQVALLTTAVGPGVWTDTGDALRRLRLDKQTPAHYLVRPDGYIAHRARGATLDGLEAYLGRMLGRAQLV</sequence>
<dbReference type="PANTHER" id="PTHR43004">
    <property type="entry name" value="TRK SYSTEM POTASSIUM UPTAKE PROTEIN"/>
    <property type="match status" value="1"/>
</dbReference>
<keyword evidence="4" id="KW-0274">FAD</keyword>
<dbReference type="InterPro" id="IPR050641">
    <property type="entry name" value="RIFMO-like"/>
</dbReference>
<dbReference type="EMBL" id="JAKGSG010000043">
    <property type="protein sequence ID" value="MCF4122496.1"/>
    <property type="molecule type" value="Genomic_DNA"/>
</dbReference>
<dbReference type="PANTHER" id="PTHR43004:SF19">
    <property type="entry name" value="BINDING MONOOXYGENASE, PUTATIVE (JCVI)-RELATED"/>
    <property type="match status" value="1"/>
</dbReference>
<dbReference type="SUPFAM" id="SSF52833">
    <property type="entry name" value="Thioredoxin-like"/>
    <property type="match status" value="1"/>
</dbReference>
<evidence type="ECO:0000313" key="7">
    <source>
        <dbReference type="Proteomes" id="UP001165405"/>
    </source>
</evidence>
<dbReference type="PRINTS" id="PR00420">
    <property type="entry name" value="RNGMNOXGNASE"/>
</dbReference>
<dbReference type="RefSeq" id="WP_236090295.1">
    <property type="nucleotide sequence ID" value="NZ_JAKGSG010000043.1"/>
</dbReference>
<dbReference type="Gene3D" id="3.30.70.2450">
    <property type="match status" value="1"/>
</dbReference>
<evidence type="ECO:0000256" key="2">
    <source>
        <dbReference type="ARBA" id="ARBA00007801"/>
    </source>
</evidence>
<dbReference type="GO" id="GO:0016709">
    <property type="term" value="F:oxidoreductase activity, acting on paired donors, with incorporation or reduction of molecular oxygen, NAD(P)H as one donor, and incorporation of one atom of oxygen"/>
    <property type="evidence" value="ECO:0007669"/>
    <property type="project" value="UniProtKB-ARBA"/>
</dbReference>
<name>A0AA41QH10_9MICO</name>
<dbReference type="Pfam" id="PF21274">
    <property type="entry name" value="Rng_hyd_C"/>
    <property type="match status" value="1"/>
</dbReference>
<dbReference type="InterPro" id="IPR036188">
    <property type="entry name" value="FAD/NAD-bd_sf"/>
</dbReference>
<protein>
    <submittedName>
        <fullName evidence="6">FAD-dependent monooxygenase</fullName>
    </submittedName>
</protein>
<feature type="domain" description="FAD-binding" evidence="5">
    <location>
        <begin position="9"/>
        <end position="346"/>
    </location>
</feature>
<comment type="cofactor">
    <cofactor evidence="1">
        <name>FAD</name>
        <dbReference type="ChEBI" id="CHEBI:57692"/>
    </cofactor>
</comment>
<keyword evidence="6" id="KW-0560">Oxidoreductase</keyword>
<keyword evidence="3" id="KW-0285">Flavoprotein</keyword>
<dbReference type="SUPFAM" id="SSF51905">
    <property type="entry name" value="FAD/NAD(P)-binding domain"/>
    <property type="match status" value="1"/>
</dbReference>
<evidence type="ECO:0000259" key="5">
    <source>
        <dbReference type="Pfam" id="PF01494"/>
    </source>
</evidence>
<dbReference type="Pfam" id="PF01494">
    <property type="entry name" value="FAD_binding_3"/>
    <property type="match status" value="1"/>
</dbReference>
<dbReference type="AlphaFoldDB" id="A0AA41QH10"/>
<keyword evidence="7" id="KW-1185">Reference proteome</keyword>
<dbReference type="Gene3D" id="3.50.50.60">
    <property type="entry name" value="FAD/NAD(P)-binding domain"/>
    <property type="match status" value="1"/>
</dbReference>
<evidence type="ECO:0000313" key="6">
    <source>
        <dbReference type="EMBL" id="MCF4122496.1"/>
    </source>
</evidence>
<gene>
    <name evidence="6" type="ORF">L1785_16075</name>
</gene>
<evidence type="ECO:0000256" key="4">
    <source>
        <dbReference type="ARBA" id="ARBA00022827"/>
    </source>
</evidence>
<dbReference type="Proteomes" id="UP001165405">
    <property type="component" value="Unassembled WGS sequence"/>
</dbReference>
<dbReference type="Gene3D" id="3.40.30.120">
    <property type="match status" value="1"/>
</dbReference>